<sequence length="55" mass="6120">MGLSHSIAPKPNLPQLNHLHPLLQHHCQRSGDSSASISRNPNHPQSLQNPNRPQM</sequence>
<dbReference type="InParanoid" id="A0A251U3J2"/>
<evidence type="ECO:0000313" key="2">
    <source>
        <dbReference type="EMBL" id="OTG17907.1"/>
    </source>
</evidence>
<feature type="compositionally biased region" description="Low complexity" evidence="1">
    <location>
        <begin position="13"/>
        <end position="25"/>
    </location>
</feature>
<feature type="region of interest" description="Disordered" evidence="1">
    <location>
        <begin position="1"/>
        <end position="55"/>
    </location>
</feature>
<name>A0A251U3J2_HELAN</name>
<evidence type="ECO:0000256" key="1">
    <source>
        <dbReference type="SAM" id="MobiDB-lite"/>
    </source>
</evidence>
<accession>A0A251U3J2</accession>
<keyword evidence="3" id="KW-1185">Reference proteome</keyword>
<dbReference type="AlphaFoldDB" id="A0A251U3J2"/>
<protein>
    <submittedName>
        <fullName evidence="2">Uncharacterized protein</fullName>
    </submittedName>
</protein>
<dbReference type="EMBL" id="CM007897">
    <property type="protein sequence ID" value="OTG17907.1"/>
    <property type="molecule type" value="Genomic_DNA"/>
</dbReference>
<proteinExistence type="predicted"/>
<feature type="compositionally biased region" description="Polar residues" evidence="1">
    <location>
        <begin position="30"/>
        <end position="55"/>
    </location>
</feature>
<dbReference type="Proteomes" id="UP000215914">
    <property type="component" value="Chromosome 8"/>
</dbReference>
<organism evidence="2 3">
    <name type="scientific">Helianthus annuus</name>
    <name type="common">Common sunflower</name>
    <dbReference type="NCBI Taxonomy" id="4232"/>
    <lineage>
        <taxon>Eukaryota</taxon>
        <taxon>Viridiplantae</taxon>
        <taxon>Streptophyta</taxon>
        <taxon>Embryophyta</taxon>
        <taxon>Tracheophyta</taxon>
        <taxon>Spermatophyta</taxon>
        <taxon>Magnoliopsida</taxon>
        <taxon>eudicotyledons</taxon>
        <taxon>Gunneridae</taxon>
        <taxon>Pentapetalae</taxon>
        <taxon>asterids</taxon>
        <taxon>campanulids</taxon>
        <taxon>Asterales</taxon>
        <taxon>Asteraceae</taxon>
        <taxon>Asteroideae</taxon>
        <taxon>Heliantheae alliance</taxon>
        <taxon>Heliantheae</taxon>
        <taxon>Helianthus</taxon>
    </lineage>
</organism>
<evidence type="ECO:0000313" key="3">
    <source>
        <dbReference type="Proteomes" id="UP000215914"/>
    </source>
</evidence>
<gene>
    <name evidence="2" type="ORF">HannXRQ_Chr08g0217361</name>
</gene>
<reference evidence="3" key="1">
    <citation type="journal article" date="2017" name="Nature">
        <title>The sunflower genome provides insights into oil metabolism, flowering and Asterid evolution.</title>
        <authorList>
            <person name="Badouin H."/>
            <person name="Gouzy J."/>
            <person name="Grassa C.J."/>
            <person name="Murat F."/>
            <person name="Staton S.E."/>
            <person name="Cottret L."/>
            <person name="Lelandais-Briere C."/>
            <person name="Owens G.L."/>
            <person name="Carrere S."/>
            <person name="Mayjonade B."/>
            <person name="Legrand L."/>
            <person name="Gill N."/>
            <person name="Kane N.C."/>
            <person name="Bowers J.E."/>
            <person name="Hubner S."/>
            <person name="Bellec A."/>
            <person name="Berard A."/>
            <person name="Berges H."/>
            <person name="Blanchet N."/>
            <person name="Boniface M.C."/>
            <person name="Brunel D."/>
            <person name="Catrice O."/>
            <person name="Chaidir N."/>
            <person name="Claudel C."/>
            <person name="Donnadieu C."/>
            <person name="Faraut T."/>
            <person name="Fievet G."/>
            <person name="Helmstetter N."/>
            <person name="King M."/>
            <person name="Knapp S.J."/>
            <person name="Lai Z."/>
            <person name="Le Paslier M.C."/>
            <person name="Lippi Y."/>
            <person name="Lorenzon L."/>
            <person name="Mandel J.R."/>
            <person name="Marage G."/>
            <person name="Marchand G."/>
            <person name="Marquand E."/>
            <person name="Bret-Mestries E."/>
            <person name="Morien E."/>
            <person name="Nambeesan S."/>
            <person name="Nguyen T."/>
            <person name="Pegot-Espagnet P."/>
            <person name="Pouilly N."/>
            <person name="Raftis F."/>
            <person name="Sallet E."/>
            <person name="Schiex T."/>
            <person name="Thomas J."/>
            <person name="Vandecasteele C."/>
            <person name="Vares D."/>
            <person name="Vear F."/>
            <person name="Vautrin S."/>
            <person name="Crespi M."/>
            <person name="Mangin B."/>
            <person name="Burke J.M."/>
            <person name="Salse J."/>
            <person name="Munos S."/>
            <person name="Vincourt P."/>
            <person name="Rieseberg L.H."/>
            <person name="Langlade N.B."/>
        </authorList>
    </citation>
    <scope>NUCLEOTIDE SEQUENCE [LARGE SCALE GENOMIC DNA]</scope>
    <source>
        <strain evidence="3">cv. SF193</strain>
    </source>
</reference>